<dbReference type="STRING" id="1344418.A0A1D2VEA7"/>
<dbReference type="GeneID" id="30967258"/>
<dbReference type="AlphaFoldDB" id="A0A1D2VEA7"/>
<accession>A0A1D2VEA7</accession>
<gene>
    <name evidence="1" type="ORF">ASCRUDRAFT_76799</name>
</gene>
<dbReference type="OrthoDB" id="25408at2759"/>
<dbReference type="RefSeq" id="XP_020046157.1">
    <property type="nucleotide sequence ID" value="XM_020193622.1"/>
</dbReference>
<dbReference type="Gene3D" id="3.10.450.50">
    <property type="match status" value="1"/>
</dbReference>
<dbReference type="Pfam" id="PF10429">
    <property type="entry name" value="Mtr2"/>
    <property type="match status" value="1"/>
</dbReference>
<evidence type="ECO:0000313" key="1">
    <source>
        <dbReference type="EMBL" id="ODV59850.1"/>
    </source>
</evidence>
<dbReference type="InterPro" id="IPR019488">
    <property type="entry name" value="Nucl_pore_RNA_shuttling_Mtr2"/>
</dbReference>
<protein>
    <submittedName>
        <fullName evidence="1">NTF2-like protein</fullName>
    </submittedName>
</protein>
<dbReference type="Proteomes" id="UP000095038">
    <property type="component" value="Unassembled WGS sequence"/>
</dbReference>
<dbReference type="EMBL" id="KV454484">
    <property type="protein sequence ID" value="ODV59850.1"/>
    <property type="molecule type" value="Genomic_DNA"/>
</dbReference>
<reference evidence="2" key="1">
    <citation type="submission" date="2016-05" db="EMBL/GenBank/DDBJ databases">
        <title>Comparative genomics of biotechnologically important yeasts.</title>
        <authorList>
            <consortium name="DOE Joint Genome Institute"/>
            <person name="Riley R."/>
            <person name="Haridas S."/>
            <person name="Wolfe K.H."/>
            <person name="Lopes M.R."/>
            <person name="Hittinger C.T."/>
            <person name="Goker M."/>
            <person name="Salamov A."/>
            <person name="Wisecaver J."/>
            <person name="Long T.M."/>
            <person name="Aerts A.L."/>
            <person name="Barry K."/>
            <person name="Choi C."/>
            <person name="Clum A."/>
            <person name="Coughlan A.Y."/>
            <person name="Deshpande S."/>
            <person name="Douglass A.P."/>
            <person name="Hanson S.J."/>
            <person name="Klenk H.-P."/>
            <person name="Labutti K."/>
            <person name="Lapidus A."/>
            <person name="Lindquist E."/>
            <person name="Lipzen A."/>
            <person name="Meier-Kolthoff J.P."/>
            <person name="Ohm R.A."/>
            <person name="Otillar R.P."/>
            <person name="Pangilinan J."/>
            <person name="Peng Y."/>
            <person name="Rokas A."/>
            <person name="Rosa C.A."/>
            <person name="Scheuner C."/>
            <person name="Sibirny A.A."/>
            <person name="Slot J.C."/>
            <person name="Stielow J.B."/>
            <person name="Sun H."/>
            <person name="Kurtzman C.P."/>
            <person name="Blackwell M."/>
            <person name="Grigoriev I.V."/>
            <person name="Jeffries T.W."/>
        </authorList>
    </citation>
    <scope>NUCLEOTIDE SEQUENCE [LARGE SCALE GENOMIC DNA]</scope>
    <source>
        <strain evidence="2">DSM 1968</strain>
    </source>
</reference>
<sequence>MSDQQTIAVKTLAESLVDSMDKRPLVSDLSNESSLINFKSSLFSCINNNCKIIINSNPLAAKTFLTDFFLKLPLTEHTYQSYDYHFIPSLNLISCIIVGKVKIDEYPRNKLGETADLLPPNNNYNGVIKERPFWSLPFGFTLNFVIQTDTQDIYKESIISFNYKVNYIPEETQIKV</sequence>
<organism evidence="1 2">
    <name type="scientific">Ascoidea rubescens DSM 1968</name>
    <dbReference type="NCBI Taxonomy" id="1344418"/>
    <lineage>
        <taxon>Eukaryota</taxon>
        <taxon>Fungi</taxon>
        <taxon>Dikarya</taxon>
        <taxon>Ascomycota</taxon>
        <taxon>Saccharomycotina</taxon>
        <taxon>Saccharomycetes</taxon>
        <taxon>Ascoideaceae</taxon>
        <taxon>Ascoidea</taxon>
    </lineage>
</organism>
<name>A0A1D2VEA7_9ASCO</name>
<dbReference type="FunCoup" id="A0A1D2VEA7">
    <property type="interactions" value="146"/>
</dbReference>
<dbReference type="InterPro" id="IPR032710">
    <property type="entry name" value="NTF2-like_dom_sf"/>
</dbReference>
<keyword evidence="2" id="KW-1185">Reference proteome</keyword>
<dbReference type="InParanoid" id="A0A1D2VEA7"/>
<evidence type="ECO:0000313" key="2">
    <source>
        <dbReference type="Proteomes" id="UP000095038"/>
    </source>
</evidence>
<dbReference type="SUPFAM" id="SSF54427">
    <property type="entry name" value="NTF2-like"/>
    <property type="match status" value="1"/>
</dbReference>
<proteinExistence type="predicted"/>